<reference evidence="1" key="1">
    <citation type="submission" date="2022-07" db="EMBL/GenBank/DDBJ databases">
        <title>Phylogenomic reconstructions and comparative analyses of Kickxellomycotina fungi.</title>
        <authorList>
            <person name="Reynolds N.K."/>
            <person name="Stajich J.E."/>
            <person name="Barry K."/>
            <person name="Grigoriev I.V."/>
            <person name="Crous P."/>
            <person name="Smith M.E."/>
        </authorList>
    </citation>
    <scope>NUCLEOTIDE SEQUENCE</scope>
    <source>
        <strain evidence="1">NRRL 5244</strain>
    </source>
</reference>
<accession>A0ACC1J4T5</accession>
<evidence type="ECO:0000313" key="1">
    <source>
        <dbReference type="EMBL" id="KAJ1937426.1"/>
    </source>
</evidence>
<keyword evidence="2" id="KW-1185">Reference proteome</keyword>
<gene>
    <name evidence="1" type="primary">RRP46</name>
    <name evidence="1" type="ORF">FBU59_004752</name>
</gene>
<protein>
    <submittedName>
        <fullName evidence="1">Exosome non-catalytic core subunit rrp46</fullName>
    </submittedName>
</protein>
<sequence length="226" mass="24670">MQRPDRREANQIRSLHCALGQLSRTDGSAQFSSGRTSVLCGIYGPVDVKVYDEQLDRAHIEVKVRPDIGIPTTKDKWVESAVRSTFEKEILAQLHPRTLIQINLQVRENDGSADAIAINATTMGLIDAGVPLKCTVAAAACAVMGDGCVVVDPTKEEVEKAVSTHTFAFDNGSLDGPVYVDSRGRFSMSEYNACYDLCRLTCDRVLAFMRTALESKIQKETAISAV</sequence>
<dbReference type="Proteomes" id="UP001150603">
    <property type="component" value="Unassembled WGS sequence"/>
</dbReference>
<evidence type="ECO:0000313" key="2">
    <source>
        <dbReference type="Proteomes" id="UP001150603"/>
    </source>
</evidence>
<proteinExistence type="predicted"/>
<dbReference type="EMBL" id="JANBPW010003522">
    <property type="protein sequence ID" value="KAJ1937426.1"/>
    <property type="molecule type" value="Genomic_DNA"/>
</dbReference>
<comment type="caution">
    <text evidence="1">The sequence shown here is derived from an EMBL/GenBank/DDBJ whole genome shotgun (WGS) entry which is preliminary data.</text>
</comment>
<organism evidence="1 2">
    <name type="scientific">Linderina macrospora</name>
    <dbReference type="NCBI Taxonomy" id="4868"/>
    <lineage>
        <taxon>Eukaryota</taxon>
        <taxon>Fungi</taxon>
        <taxon>Fungi incertae sedis</taxon>
        <taxon>Zoopagomycota</taxon>
        <taxon>Kickxellomycotina</taxon>
        <taxon>Kickxellomycetes</taxon>
        <taxon>Kickxellales</taxon>
        <taxon>Kickxellaceae</taxon>
        <taxon>Linderina</taxon>
    </lineage>
</organism>
<name>A0ACC1J4T5_9FUNG</name>